<evidence type="ECO:0000259" key="12">
    <source>
        <dbReference type="Pfam" id="PF03807"/>
    </source>
</evidence>
<reference evidence="14" key="1">
    <citation type="journal article" date="2020" name="mSystems">
        <title>Genome- and Community-Level Interaction Insights into Carbon Utilization and Element Cycling Functions of Hydrothermarchaeota in Hydrothermal Sediment.</title>
        <authorList>
            <person name="Zhou Z."/>
            <person name="Liu Y."/>
            <person name="Xu W."/>
            <person name="Pan J."/>
            <person name="Luo Z.H."/>
            <person name="Li M."/>
        </authorList>
    </citation>
    <scope>NUCLEOTIDE SEQUENCE [LARGE SCALE GENOMIC DNA]</scope>
    <source>
        <strain evidence="14">SpSt-456</strain>
    </source>
</reference>
<protein>
    <recommendedName>
        <fullName evidence="8 9">Pyrroline-5-carboxylate reductase</fullName>
        <shortName evidence="8">P5C reductase</shortName>
        <shortName evidence="8">P5CR</shortName>
        <ecNumber evidence="8 9">1.5.1.2</ecNumber>
    </recommendedName>
    <alternativeName>
        <fullName evidence="8">PCA reductase</fullName>
    </alternativeName>
</protein>
<evidence type="ECO:0000256" key="7">
    <source>
        <dbReference type="ARBA" id="ARBA00023002"/>
    </source>
</evidence>
<feature type="domain" description="Pyrroline-5-carboxylate reductase catalytic N-terminal" evidence="12">
    <location>
        <begin position="2"/>
        <end position="97"/>
    </location>
</feature>
<evidence type="ECO:0000256" key="5">
    <source>
        <dbReference type="ARBA" id="ARBA00022650"/>
    </source>
</evidence>
<dbReference type="PANTHER" id="PTHR11645:SF0">
    <property type="entry name" value="PYRROLINE-5-CARBOXYLATE REDUCTASE 3"/>
    <property type="match status" value="1"/>
</dbReference>
<evidence type="ECO:0000256" key="4">
    <source>
        <dbReference type="ARBA" id="ARBA00022605"/>
    </source>
</evidence>
<keyword evidence="4 8" id="KW-0028">Amino-acid biosynthesis</keyword>
<comment type="function">
    <text evidence="8">Catalyzes the reduction of 1-pyrroline-5-carboxylate (PCA) to L-proline.</text>
</comment>
<dbReference type="PANTHER" id="PTHR11645">
    <property type="entry name" value="PYRROLINE-5-CARBOXYLATE REDUCTASE"/>
    <property type="match status" value="1"/>
</dbReference>
<proteinExistence type="inferred from homology"/>
<evidence type="ECO:0000256" key="2">
    <source>
        <dbReference type="ARBA" id="ARBA00005525"/>
    </source>
</evidence>
<evidence type="ECO:0000256" key="9">
    <source>
        <dbReference type="NCBIfam" id="TIGR00112"/>
    </source>
</evidence>
<evidence type="ECO:0000256" key="3">
    <source>
        <dbReference type="ARBA" id="ARBA00022490"/>
    </source>
</evidence>
<evidence type="ECO:0000259" key="13">
    <source>
        <dbReference type="Pfam" id="PF14748"/>
    </source>
</evidence>
<dbReference type="AlphaFoldDB" id="A0A832A2S8"/>
<accession>A0A832A2S8</accession>
<dbReference type="Gene3D" id="1.10.3730.10">
    <property type="entry name" value="ProC C-terminal domain-like"/>
    <property type="match status" value="1"/>
</dbReference>
<feature type="binding site" evidence="10">
    <location>
        <begin position="6"/>
        <end position="11"/>
    </location>
    <ligand>
        <name>NADP(+)</name>
        <dbReference type="ChEBI" id="CHEBI:58349"/>
    </ligand>
</feature>
<comment type="pathway">
    <text evidence="8 11">Amino-acid biosynthesis; L-proline biosynthesis; L-proline from L-glutamate 5-semialdehyde: step 1/1.</text>
</comment>
<keyword evidence="3 8" id="KW-0963">Cytoplasm</keyword>
<dbReference type="Pfam" id="PF03807">
    <property type="entry name" value="F420_oxidored"/>
    <property type="match status" value="1"/>
</dbReference>
<dbReference type="EC" id="1.5.1.2" evidence="8 9"/>
<keyword evidence="5 8" id="KW-0641">Proline biosynthesis</keyword>
<dbReference type="GO" id="GO:0005737">
    <property type="term" value="C:cytoplasm"/>
    <property type="evidence" value="ECO:0007669"/>
    <property type="project" value="UniProtKB-SubCell"/>
</dbReference>
<keyword evidence="7 8" id="KW-0560">Oxidoreductase</keyword>
<dbReference type="SUPFAM" id="SSF48179">
    <property type="entry name" value="6-phosphogluconate dehydrogenase C-terminal domain-like"/>
    <property type="match status" value="1"/>
</dbReference>
<comment type="subcellular location">
    <subcellularLocation>
        <location evidence="1 8">Cytoplasm</location>
    </subcellularLocation>
</comment>
<evidence type="ECO:0000256" key="10">
    <source>
        <dbReference type="PIRSR" id="PIRSR000193-1"/>
    </source>
</evidence>
<comment type="catalytic activity">
    <reaction evidence="8">
        <text>L-proline + NAD(+) = (S)-1-pyrroline-5-carboxylate + NADH + 2 H(+)</text>
        <dbReference type="Rhea" id="RHEA:14105"/>
        <dbReference type="ChEBI" id="CHEBI:15378"/>
        <dbReference type="ChEBI" id="CHEBI:17388"/>
        <dbReference type="ChEBI" id="CHEBI:57540"/>
        <dbReference type="ChEBI" id="CHEBI:57945"/>
        <dbReference type="ChEBI" id="CHEBI:60039"/>
        <dbReference type="EC" id="1.5.1.2"/>
    </reaction>
</comment>
<dbReference type="InterPro" id="IPR000304">
    <property type="entry name" value="Pyrroline-COOH_reductase"/>
</dbReference>
<dbReference type="Pfam" id="PF14748">
    <property type="entry name" value="P5CR_dimer"/>
    <property type="match status" value="1"/>
</dbReference>
<comment type="catalytic activity">
    <reaction evidence="8 11">
        <text>L-proline + NADP(+) = (S)-1-pyrroline-5-carboxylate + NADPH + 2 H(+)</text>
        <dbReference type="Rhea" id="RHEA:14109"/>
        <dbReference type="ChEBI" id="CHEBI:15378"/>
        <dbReference type="ChEBI" id="CHEBI:17388"/>
        <dbReference type="ChEBI" id="CHEBI:57783"/>
        <dbReference type="ChEBI" id="CHEBI:58349"/>
        <dbReference type="ChEBI" id="CHEBI:60039"/>
        <dbReference type="EC" id="1.5.1.2"/>
    </reaction>
</comment>
<dbReference type="PROSITE" id="PS00521">
    <property type="entry name" value="P5CR"/>
    <property type="match status" value="1"/>
</dbReference>
<dbReference type="NCBIfam" id="TIGR00112">
    <property type="entry name" value="proC"/>
    <property type="match status" value="1"/>
</dbReference>
<evidence type="ECO:0000256" key="1">
    <source>
        <dbReference type="ARBA" id="ARBA00004496"/>
    </source>
</evidence>
<feature type="domain" description="Pyrroline-5-carboxylate reductase dimerisation" evidence="13">
    <location>
        <begin position="160"/>
        <end position="263"/>
    </location>
</feature>
<gene>
    <name evidence="8 14" type="primary">proC</name>
    <name evidence="14" type="ORF">ENS06_09310</name>
</gene>
<dbReference type="InterPro" id="IPR008927">
    <property type="entry name" value="6-PGluconate_DH-like_C_sf"/>
</dbReference>
<dbReference type="HAMAP" id="MF_01925">
    <property type="entry name" value="P5C_reductase"/>
    <property type="match status" value="1"/>
</dbReference>
<keyword evidence="6 8" id="KW-0521">NADP</keyword>
<dbReference type="SUPFAM" id="SSF51735">
    <property type="entry name" value="NAD(P)-binding Rossmann-fold domains"/>
    <property type="match status" value="1"/>
</dbReference>
<dbReference type="InterPro" id="IPR028939">
    <property type="entry name" value="P5C_Rdtase_cat_N"/>
</dbReference>
<sequence>MKIGFIGGGNMGEALVRGLIHAGIVPADHVTVYDVLRDRTAHLTQTYGIRGAERLGDCALSADTVVVAVKPQNVAEVLEELGRSAPHRPLVISIAAGVPIAVLEAALPEGTPVVRVMPNTPALVLAGASALARGRSADDTHMERALTIFRAVGVAHEVPEKLLDAVTGLTGSGPAYVLCFLEALIDGGVLMGLPRSTAADLVIQTVLGTALMAQQTEKHPAALKDMVTSPGGTTIHGLEVLESRGFRGAVMGAVRAATERSAALGGGAAKKTA</sequence>
<evidence type="ECO:0000256" key="11">
    <source>
        <dbReference type="RuleBase" id="RU003903"/>
    </source>
</evidence>
<dbReference type="InterPro" id="IPR053790">
    <property type="entry name" value="P5CR-like_CS"/>
</dbReference>
<evidence type="ECO:0000256" key="6">
    <source>
        <dbReference type="ARBA" id="ARBA00022857"/>
    </source>
</evidence>
<dbReference type="FunFam" id="3.40.50.720:FF:000190">
    <property type="entry name" value="Pyrroline-5-carboxylate reductase"/>
    <property type="match status" value="1"/>
</dbReference>
<dbReference type="EMBL" id="DSTK01000027">
    <property type="protein sequence ID" value="HFK97503.1"/>
    <property type="molecule type" value="Genomic_DNA"/>
</dbReference>
<evidence type="ECO:0000256" key="8">
    <source>
        <dbReference type="HAMAP-Rule" id="MF_01925"/>
    </source>
</evidence>
<dbReference type="GO" id="GO:0055129">
    <property type="term" value="P:L-proline biosynthetic process"/>
    <property type="evidence" value="ECO:0007669"/>
    <property type="project" value="UniProtKB-UniRule"/>
</dbReference>
<dbReference type="PIRSF" id="PIRSF000193">
    <property type="entry name" value="Pyrrol-5-carb_rd"/>
    <property type="match status" value="1"/>
</dbReference>
<dbReference type="UniPathway" id="UPA00098">
    <property type="reaction ID" value="UER00361"/>
</dbReference>
<dbReference type="FunFam" id="1.10.3730.10:FF:000001">
    <property type="entry name" value="Pyrroline-5-carboxylate reductase"/>
    <property type="match status" value="1"/>
</dbReference>
<comment type="similarity">
    <text evidence="2 8 11">Belongs to the pyrroline-5-carboxylate reductase family.</text>
</comment>
<name>A0A832A2S8_9BACT</name>
<dbReference type="GO" id="GO:0004735">
    <property type="term" value="F:pyrroline-5-carboxylate reductase activity"/>
    <property type="evidence" value="ECO:0007669"/>
    <property type="project" value="UniProtKB-UniRule"/>
</dbReference>
<dbReference type="Gene3D" id="3.40.50.720">
    <property type="entry name" value="NAD(P)-binding Rossmann-like Domain"/>
    <property type="match status" value="1"/>
</dbReference>
<feature type="binding site" evidence="10">
    <location>
        <begin position="68"/>
        <end position="71"/>
    </location>
    <ligand>
        <name>NADP(+)</name>
        <dbReference type="ChEBI" id="CHEBI:58349"/>
    </ligand>
</feature>
<organism evidence="14">
    <name type="scientific">Desulfacinum infernum</name>
    <dbReference type="NCBI Taxonomy" id="35837"/>
    <lineage>
        <taxon>Bacteria</taxon>
        <taxon>Pseudomonadati</taxon>
        <taxon>Thermodesulfobacteriota</taxon>
        <taxon>Syntrophobacteria</taxon>
        <taxon>Syntrophobacterales</taxon>
        <taxon>Syntrophobacteraceae</taxon>
        <taxon>Desulfacinum</taxon>
    </lineage>
</organism>
<comment type="caution">
    <text evidence="14">The sequence shown here is derived from an EMBL/GenBank/DDBJ whole genome shotgun (WGS) entry which is preliminary data.</text>
</comment>
<dbReference type="InterPro" id="IPR036291">
    <property type="entry name" value="NAD(P)-bd_dom_sf"/>
</dbReference>
<evidence type="ECO:0000313" key="14">
    <source>
        <dbReference type="EMBL" id="HFK97503.1"/>
    </source>
</evidence>
<dbReference type="InterPro" id="IPR029036">
    <property type="entry name" value="P5CR_dimer"/>
</dbReference>